<dbReference type="InterPro" id="IPR011008">
    <property type="entry name" value="Dimeric_a/b-barrel"/>
</dbReference>
<dbReference type="RefSeq" id="WP_066785289.1">
    <property type="nucleotide sequence ID" value="NZ_LWQS01000041.1"/>
</dbReference>
<dbReference type="SUPFAM" id="SSF54909">
    <property type="entry name" value="Dimeric alpha+beta barrel"/>
    <property type="match status" value="1"/>
</dbReference>
<reference evidence="2 3" key="1">
    <citation type="submission" date="2016-04" db="EMBL/GenBank/DDBJ databases">
        <title>Chloroflexus islandicus sp. nov., a thermophilic filamentous anoxygenic phototrophic bacterium from geyser Strokkur (Iceland).</title>
        <authorList>
            <person name="Gaisin V.A."/>
            <person name="Kalashnikov A.M."/>
            <person name="Sukhacheva M.V."/>
            <person name="Grouzdev D.S."/>
            <person name="Ivanov T.M."/>
            <person name="Kuznetsov B."/>
            <person name="Gorlenko V.M."/>
        </authorList>
    </citation>
    <scope>NUCLEOTIDE SEQUENCE [LARGE SCALE GENOMIC DNA]</scope>
    <source>
        <strain evidence="3">isl-2</strain>
    </source>
</reference>
<feature type="compositionally biased region" description="Pro residues" evidence="1">
    <location>
        <begin position="137"/>
        <end position="146"/>
    </location>
</feature>
<dbReference type="AlphaFoldDB" id="A0A178MDQ0"/>
<organism evidence="2 3">
    <name type="scientific">Chloroflexus islandicus</name>
    <dbReference type="NCBI Taxonomy" id="1707952"/>
    <lineage>
        <taxon>Bacteria</taxon>
        <taxon>Bacillati</taxon>
        <taxon>Chloroflexota</taxon>
        <taxon>Chloroflexia</taxon>
        <taxon>Chloroflexales</taxon>
        <taxon>Chloroflexineae</taxon>
        <taxon>Chloroflexaceae</taxon>
        <taxon>Chloroflexus</taxon>
    </lineage>
</organism>
<gene>
    <name evidence="2" type="ORF">A6A03_11580</name>
</gene>
<dbReference type="STRING" id="1707952.A6A03_11580"/>
<evidence type="ECO:0000313" key="2">
    <source>
        <dbReference type="EMBL" id="OAN46941.1"/>
    </source>
</evidence>
<dbReference type="EMBL" id="LWQS01000041">
    <property type="protein sequence ID" value="OAN46941.1"/>
    <property type="molecule type" value="Genomic_DNA"/>
</dbReference>
<keyword evidence="3" id="KW-1185">Reference proteome</keyword>
<dbReference type="Proteomes" id="UP000078287">
    <property type="component" value="Unassembled WGS sequence"/>
</dbReference>
<evidence type="ECO:0000313" key="3">
    <source>
        <dbReference type="Proteomes" id="UP000078287"/>
    </source>
</evidence>
<accession>A0A178MDQ0</accession>
<protein>
    <recommendedName>
        <fullName evidence="4">DUF3291 domain-containing protein</fullName>
    </recommendedName>
</protein>
<proteinExistence type="predicted"/>
<feature type="region of interest" description="Disordered" evidence="1">
    <location>
        <begin position="118"/>
        <end position="146"/>
    </location>
</feature>
<evidence type="ECO:0000256" key="1">
    <source>
        <dbReference type="SAM" id="MobiDB-lite"/>
    </source>
</evidence>
<name>A0A178MDQ0_9CHLR</name>
<comment type="caution">
    <text evidence="2">The sequence shown here is derived from an EMBL/GenBank/DDBJ whole genome shotgun (WGS) entry which is preliminary data.</text>
</comment>
<sequence length="146" mass="16313">MHLVSITRLRVRSVFLMPLFIWHALRTMAQAQRADGIVHIATRFEWGNVVWTKTIWRDAAAMKGYRNGGAHRLAMRLLAELCSEAAVTRWEQASPEPPSWATAHERLLRDGRLSHVKRPSPLHAAGHTAPATMQPGFAPPSPPVLS</sequence>
<evidence type="ECO:0008006" key="4">
    <source>
        <dbReference type="Google" id="ProtNLM"/>
    </source>
</evidence>
<dbReference type="OrthoDB" id="1550774at2"/>